<evidence type="ECO:0000256" key="1">
    <source>
        <dbReference type="ARBA" id="ARBA00006611"/>
    </source>
</evidence>
<dbReference type="SMART" id="SM00382">
    <property type="entry name" value="AAA"/>
    <property type="match status" value="1"/>
</dbReference>
<dbReference type="Proteomes" id="UP000034207">
    <property type="component" value="Unassembled WGS sequence"/>
</dbReference>
<feature type="region of interest" description="Disordered" evidence="4">
    <location>
        <begin position="533"/>
        <end position="554"/>
    </location>
</feature>
<dbReference type="EMBL" id="LBVV01000006">
    <property type="protein sequence ID" value="KKQ94953.1"/>
    <property type="molecule type" value="Genomic_DNA"/>
</dbReference>
<evidence type="ECO:0000313" key="7">
    <source>
        <dbReference type="Proteomes" id="UP000034207"/>
    </source>
</evidence>
<reference evidence="6 7" key="1">
    <citation type="journal article" date="2015" name="Nature">
        <title>rRNA introns, odd ribosomes, and small enigmatic genomes across a large radiation of phyla.</title>
        <authorList>
            <person name="Brown C.T."/>
            <person name="Hug L.A."/>
            <person name="Thomas B.C."/>
            <person name="Sharon I."/>
            <person name="Castelle C.J."/>
            <person name="Singh A."/>
            <person name="Wilkins M.J."/>
            <person name="Williams K.H."/>
            <person name="Banfield J.F."/>
        </authorList>
    </citation>
    <scope>NUCLEOTIDE SEQUENCE [LARGE SCALE GENOMIC DNA]</scope>
</reference>
<dbReference type="GO" id="GO:0005886">
    <property type="term" value="C:plasma membrane"/>
    <property type="evidence" value="ECO:0007669"/>
    <property type="project" value="TreeGrafter"/>
</dbReference>
<evidence type="ECO:0000256" key="4">
    <source>
        <dbReference type="SAM" id="MobiDB-lite"/>
    </source>
</evidence>
<gene>
    <name evidence="6" type="ORF">UT18_C0006G0051</name>
</gene>
<comment type="similarity">
    <text evidence="1">Belongs to the GSP E family.</text>
</comment>
<dbReference type="Gene3D" id="3.30.300.160">
    <property type="entry name" value="Type II secretion system, protein E, N-terminal domain"/>
    <property type="match status" value="1"/>
</dbReference>
<dbReference type="Gene3D" id="3.30.450.90">
    <property type="match status" value="1"/>
</dbReference>
<evidence type="ECO:0000256" key="3">
    <source>
        <dbReference type="ARBA" id="ARBA00022840"/>
    </source>
</evidence>
<dbReference type="AlphaFoldDB" id="A0A0G0LSP9"/>
<dbReference type="PANTHER" id="PTHR30258">
    <property type="entry name" value="TYPE II SECRETION SYSTEM PROTEIN GSPE-RELATED"/>
    <property type="match status" value="1"/>
</dbReference>
<evidence type="ECO:0000313" key="6">
    <source>
        <dbReference type="EMBL" id="KKQ94953.1"/>
    </source>
</evidence>
<dbReference type="InterPro" id="IPR037257">
    <property type="entry name" value="T2SS_E_N_sf"/>
</dbReference>
<name>A0A0G0LSP9_UNCC2</name>
<dbReference type="InterPro" id="IPR003593">
    <property type="entry name" value="AAA+_ATPase"/>
</dbReference>
<keyword evidence="2" id="KW-0547">Nucleotide-binding</keyword>
<dbReference type="FunFam" id="3.30.450.90:FF:000001">
    <property type="entry name" value="Type II secretion system ATPase GspE"/>
    <property type="match status" value="1"/>
</dbReference>
<sequence>MKIKGNEIKYLLVSSGLLDEETLKEAEAEAENAEKPLDEILLEKKYITERDLVRTYAKYINVPYIDLRDRIVPKNVLLKLPEKHAIKYQSVFFAEENGIFFLGMADPEDFQAVQFIEKQSGFRVKVFMAAPSDISYILDQYKEGLSTEIAKAVVESEEQVEEFKEEIEEDVTTDQLGAIVKEAPIAKALSILLEYAVKQRASDIHIEPRETGVMVRYRIDGVLRETMTLPKAIQSAIATRIKIISNLKIDEHRVPQDGRFKINIGKKTIALRVSTLPVIFGEKIVMRLLDESSKPLSLEELGFRGKALEIIKRNLSKTHGMVLVTGPTGSGKSTTLYSILNILNTPGVNISTVEDPIEYRIPGVNQTQANAKVGMTFAFGLRALLRQDPDIIMVGEIRDTETAEMAVHAALTGHVVLSTLHTNNAATTLPRMTDMDIESFLIASTVNTVIAQRLVRVLCQECREAYAPSEEILNQIHEGFNMTEEEKATVSKSQEAREPQEVHSGVRKIGSPSREILNNRSILEAIAEDPSILNRKAEEPNDNEEKRISKKEESKAEIKPSAFGKVTLFKPRGCSKCDNGYKGRMGIYEVLEIDSEIGDAIIARKSAEEIEALGVQKGMLTMQQDGFLKALEGTTTLEEVLRVTKE</sequence>
<dbReference type="CDD" id="cd01129">
    <property type="entry name" value="PulE-GspE-like"/>
    <property type="match status" value="1"/>
</dbReference>
<dbReference type="InterPro" id="IPR001482">
    <property type="entry name" value="T2SS/T4SS_dom"/>
</dbReference>
<dbReference type="GO" id="GO:0005524">
    <property type="term" value="F:ATP binding"/>
    <property type="evidence" value="ECO:0007669"/>
    <property type="project" value="UniProtKB-KW"/>
</dbReference>
<protein>
    <submittedName>
        <fullName evidence="6">Type II secretion system protein E</fullName>
    </submittedName>
</protein>
<dbReference type="SUPFAM" id="SSF52540">
    <property type="entry name" value="P-loop containing nucleoside triphosphate hydrolases"/>
    <property type="match status" value="2"/>
</dbReference>
<dbReference type="Pfam" id="PF00437">
    <property type="entry name" value="T2SSE"/>
    <property type="match status" value="1"/>
</dbReference>
<keyword evidence="3" id="KW-0067">ATP-binding</keyword>
<dbReference type="SUPFAM" id="SSF160246">
    <property type="entry name" value="EspE N-terminal domain-like"/>
    <property type="match status" value="1"/>
</dbReference>
<dbReference type="Gene3D" id="3.40.50.300">
    <property type="entry name" value="P-loop containing nucleotide triphosphate hydrolases"/>
    <property type="match status" value="2"/>
</dbReference>
<feature type="compositionally biased region" description="Basic and acidic residues" evidence="4">
    <location>
        <begin position="535"/>
        <end position="554"/>
    </location>
</feature>
<dbReference type="FunFam" id="3.40.50.300:FF:000398">
    <property type="entry name" value="Type IV pilus assembly ATPase PilB"/>
    <property type="match status" value="1"/>
</dbReference>
<feature type="region of interest" description="Disordered" evidence="4">
    <location>
        <begin position="486"/>
        <end position="510"/>
    </location>
</feature>
<evidence type="ECO:0000259" key="5">
    <source>
        <dbReference type="PROSITE" id="PS00662"/>
    </source>
</evidence>
<organism evidence="6 7">
    <name type="scientific">candidate division CPR2 bacterium GW2011_GWC2_39_10</name>
    <dbReference type="NCBI Taxonomy" id="1618345"/>
    <lineage>
        <taxon>Bacteria</taxon>
        <taxon>Bacteria division CPR2</taxon>
    </lineage>
</organism>
<dbReference type="PROSITE" id="PS00662">
    <property type="entry name" value="T2SP_E"/>
    <property type="match status" value="1"/>
</dbReference>
<evidence type="ECO:0000256" key="2">
    <source>
        <dbReference type="ARBA" id="ARBA00022741"/>
    </source>
</evidence>
<dbReference type="PATRIC" id="fig|1618345.3.peg.340"/>
<proteinExistence type="inferred from homology"/>
<dbReference type="PANTHER" id="PTHR30258:SF1">
    <property type="entry name" value="PROTEIN TRANSPORT PROTEIN HOFB HOMOLOG"/>
    <property type="match status" value="1"/>
</dbReference>
<dbReference type="InterPro" id="IPR007831">
    <property type="entry name" value="T2SS_GspE_N"/>
</dbReference>
<dbReference type="Pfam" id="PF05157">
    <property type="entry name" value="MshEN"/>
    <property type="match status" value="1"/>
</dbReference>
<dbReference type="GO" id="GO:0016887">
    <property type="term" value="F:ATP hydrolysis activity"/>
    <property type="evidence" value="ECO:0007669"/>
    <property type="project" value="TreeGrafter"/>
</dbReference>
<accession>A0A0G0LSP9</accession>
<comment type="caution">
    <text evidence="6">The sequence shown here is derived from an EMBL/GenBank/DDBJ whole genome shotgun (WGS) entry which is preliminary data.</text>
</comment>
<feature type="domain" description="Bacterial type II secretion system protein E" evidence="5">
    <location>
        <begin position="385"/>
        <end position="399"/>
    </location>
</feature>
<dbReference type="STRING" id="1618345.UT18_C0006G0051"/>
<dbReference type="InterPro" id="IPR027417">
    <property type="entry name" value="P-loop_NTPase"/>
</dbReference>
<feature type="compositionally biased region" description="Basic and acidic residues" evidence="4">
    <location>
        <begin position="486"/>
        <end position="501"/>
    </location>
</feature>